<dbReference type="AlphaFoldDB" id="A0A5C4X239"/>
<dbReference type="InterPro" id="IPR011098">
    <property type="entry name" value="G5_dom"/>
</dbReference>
<dbReference type="SMART" id="SM01208">
    <property type="entry name" value="G5"/>
    <property type="match status" value="1"/>
</dbReference>
<evidence type="ECO:0000256" key="1">
    <source>
        <dbReference type="ARBA" id="ARBA00010830"/>
    </source>
</evidence>
<organism evidence="7 8">
    <name type="scientific">Brevibacterium sediminis</name>
    <dbReference type="NCBI Taxonomy" id="1857024"/>
    <lineage>
        <taxon>Bacteria</taxon>
        <taxon>Bacillati</taxon>
        <taxon>Actinomycetota</taxon>
        <taxon>Actinomycetes</taxon>
        <taxon>Micrococcales</taxon>
        <taxon>Brevibacteriaceae</taxon>
        <taxon>Brevibacterium</taxon>
    </lineage>
</organism>
<dbReference type="SUPFAM" id="SSF53955">
    <property type="entry name" value="Lysozyme-like"/>
    <property type="match status" value="1"/>
</dbReference>
<comment type="similarity">
    <text evidence="1">Belongs to the transglycosylase family. Rpf subfamily.</text>
</comment>
<keyword evidence="9" id="KW-1185">Reference proteome</keyword>
<dbReference type="InterPro" id="IPR010618">
    <property type="entry name" value="RPF"/>
</dbReference>
<dbReference type="InterPro" id="IPR007137">
    <property type="entry name" value="DUF348"/>
</dbReference>
<sequence>MIDFLKNRKVQIAAQAVVITGLVGGTGAVVTMNKPVTLEVNGQAEEIRTFGGTVGDILDSHEIDVDKRDQVKPGVGTKVDRDMTITVNTAKKVALSVDGKETNEWTNANTVGQALADLGVDAKGADLNAKASQRLKDEGNDIEVTTSKDLTVVADGKDHKVSAAVGTAKEALKDTGVKLDKDDFLSVPMSAEVSDGQVLTVNRVKNDTVKDKQAIKAKVETKKSDSLYEGETKVETEGKDGEKQVTYKVKTINGEEVKKEKKDEKVLSEPKTKVVIQGTKKKEEPADTGGSDSGDSGDSGSGDSGDSGDSSTGGGSGSGSMSTAEIKAMLGGPGSKWYSVVECESNFDPKASNGTHFGLFQFLPSTWQAMGGSGNPSDASPQEQFQRAKKLQAEAGWGQWACA</sequence>
<name>A0A5C4X239_9MICO</name>
<evidence type="ECO:0000256" key="3">
    <source>
        <dbReference type="ARBA" id="ARBA00022801"/>
    </source>
</evidence>
<evidence type="ECO:0000259" key="5">
    <source>
        <dbReference type="PROSITE" id="PS51109"/>
    </source>
</evidence>
<comment type="caution">
    <text evidence="7">The sequence shown here is derived from an EMBL/GenBank/DDBJ whole genome shotgun (WGS) entry which is preliminary data.</text>
</comment>
<evidence type="ECO:0000313" key="8">
    <source>
        <dbReference type="Proteomes" id="UP000314223"/>
    </source>
</evidence>
<dbReference type="Proteomes" id="UP000632322">
    <property type="component" value="Unassembled WGS sequence"/>
</dbReference>
<dbReference type="Pfam" id="PF06737">
    <property type="entry name" value="Transglycosylas"/>
    <property type="match status" value="1"/>
</dbReference>
<feature type="compositionally biased region" description="Low complexity" evidence="4">
    <location>
        <begin position="287"/>
        <end position="296"/>
    </location>
</feature>
<feature type="compositionally biased region" description="Gly residues" evidence="4">
    <location>
        <begin position="297"/>
        <end position="318"/>
    </location>
</feature>
<dbReference type="Gene3D" id="1.10.530.10">
    <property type="match status" value="1"/>
</dbReference>
<evidence type="ECO:0000256" key="4">
    <source>
        <dbReference type="SAM" id="MobiDB-lite"/>
    </source>
</evidence>
<dbReference type="EMBL" id="BMJG01000024">
    <property type="protein sequence ID" value="GGC50138.1"/>
    <property type="molecule type" value="Genomic_DNA"/>
</dbReference>
<dbReference type="Proteomes" id="UP000314223">
    <property type="component" value="Unassembled WGS sequence"/>
</dbReference>
<feature type="domain" description="G5" evidence="5">
    <location>
        <begin position="201"/>
        <end position="281"/>
    </location>
</feature>
<dbReference type="EMBL" id="VDMQ01000004">
    <property type="protein sequence ID" value="TNM55245.1"/>
    <property type="molecule type" value="Genomic_DNA"/>
</dbReference>
<keyword evidence="2" id="KW-0732">Signal</keyword>
<evidence type="ECO:0000313" key="9">
    <source>
        <dbReference type="Proteomes" id="UP000632322"/>
    </source>
</evidence>
<reference evidence="9" key="2">
    <citation type="journal article" date="2019" name="Int. J. Syst. Evol. Microbiol.">
        <title>The Global Catalogue of Microorganisms (GCM) 10K type strain sequencing project: providing services to taxonomists for standard genome sequencing and annotation.</title>
        <authorList>
            <consortium name="The Broad Institute Genomics Platform"/>
            <consortium name="The Broad Institute Genome Sequencing Center for Infectious Disease"/>
            <person name="Wu L."/>
            <person name="Ma J."/>
        </authorList>
    </citation>
    <scope>NUCLEOTIDE SEQUENCE [LARGE SCALE GENOMIC DNA]</scope>
    <source>
        <strain evidence="9">CGMCC 1.15472</strain>
    </source>
</reference>
<evidence type="ECO:0000313" key="6">
    <source>
        <dbReference type="EMBL" id="GGC50138.1"/>
    </source>
</evidence>
<dbReference type="InterPro" id="IPR023346">
    <property type="entry name" value="Lysozyme-like_dom_sf"/>
</dbReference>
<feature type="region of interest" description="Disordered" evidence="4">
    <location>
        <begin position="258"/>
        <end position="327"/>
    </location>
</feature>
<dbReference type="PROSITE" id="PS51109">
    <property type="entry name" value="G5"/>
    <property type="match status" value="1"/>
</dbReference>
<dbReference type="GO" id="GO:0016787">
    <property type="term" value="F:hydrolase activity"/>
    <property type="evidence" value="ECO:0007669"/>
    <property type="project" value="UniProtKB-KW"/>
</dbReference>
<dbReference type="CDD" id="cd13925">
    <property type="entry name" value="RPF"/>
    <property type="match status" value="1"/>
</dbReference>
<dbReference type="Pfam" id="PF03990">
    <property type="entry name" value="DUF348"/>
    <property type="match status" value="3"/>
</dbReference>
<keyword evidence="3" id="KW-0378">Hydrolase</keyword>
<dbReference type="RefSeq" id="WP_139468383.1">
    <property type="nucleotide sequence ID" value="NZ_BMJG01000024.1"/>
</dbReference>
<evidence type="ECO:0000313" key="7">
    <source>
        <dbReference type="EMBL" id="TNM55245.1"/>
    </source>
</evidence>
<reference evidence="6" key="4">
    <citation type="submission" date="2024-05" db="EMBL/GenBank/DDBJ databases">
        <authorList>
            <person name="Sun Q."/>
            <person name="Zhou Y."/>
        </authorList>
    </citation>
    <scope>NUCLEOTIDE SEQUENCE</scope>
    <source>
        <strain evidence="6">CGMCC 1.15472</strain>
    </source>
</reference>
<reference evidence="7 8" key="3">
    <citation type="submission" date="2019-06" db="EMBL/GenBank/DDBJ databases">
        <authorList>
            <person name="Mardanova A.M."/>
            <person name="Pudova D.S."/>
            <person name="Shagimardanova E.I."/>
            <person name="Gogoleva N.E."/>
            <person name="Lutfullin M.T."/>
            <person name="Hadieva G.F."/>
            <person name="Sharipova M.R."/>
        </authorList>
    </citation>
    <scope>NUCLEOTIDE SEQUENCE [LARGE SCALE GENOMIC DNA]</scope>
    <source>
        <strain evidence="7 8">MG-1</strain>
    </source>
</reference>
<accession>A0A5C4X239</accession>
<gene>
    <name evidence="7" type="ORF">FHQ09_08500</name>
    <name evidence="6" type="ORF">GCM10010974_35350</name>
</gene>
<reference evidence="6" key="1">
    <citation type="journal article" date="2014" name="Int. J. Syst. Evol. Microbiol.">
        <title>Complete genome of a new Firmicutes species belonging to the dominant human colonic microbiota ('Ruminococcus bicirculans') reveals two chromosomes and a selective capacity to utilize plant glucans.</title>
        <authorList>
            <consortium name="NISC Comparative Sequencing Program"/>
            <person name="Wegmann U."/>
            <person name="Louis P."/>
            <person name="Goesmann A."/>
            <person name="Henrissat B."/>
            <person name="Duncan S.H."/>
            <person name="Flint H.J."/>
        </authorList>
    </citation>
    <scope>NUCLEOTIDE SEQUENCE</scope>
    <source>
        <strain evidence="6">CGMCC 1.15472</strain>
    </source>
</reference>
<dbReference type="Pfam" id="PF07501">
    <property type="entry name" value="G5"/>
    <property type="match status" value="1"/>
</dbReference>
<dbReference type="Gene3D" id="2.20.230.10">
    <property type="entry name" value="Resuscitation-promoting factor rpfb"/>
    <property type="match status" value="1"/>
</dbReference>
<proteinExistence type="inferred from homology"/>
<protein>
    <submittedName>
        <fullName evidence="7">DUF348 domain-containing protein</fullName>
    </submittedName>
    <submittedName>
        <fullName evidence="6">Resuscitation-promoting factor</fullName>
    </submittedName>
</protein>
<feature type="compositionally biased region" description="Basic and acidic residues" evidence="4">
    <location>
        <begin position="258"/>
        <end position="272"/>
    </location>
</feature>
<evidence type="ECO:0000256" key="2">
    <source>
        <dbReference type="ARBA" id="ARBA00022729"/>
    </source>
</evidence>